<dbReference type="Proteomes" id="UP000464178">
    <property type="component" value="Chromosome"/>
</dbReference>
<evidence type="ECO:0000313" key="6">
    <source>
        <dbReference type="Proteomes" id="UP000464178"/>
    </source>
</evidence>
<proteinExistence type="predicted"/>
<evidence type="ECO:0000259" key="4">
    <source>
        <dbReference type="PROSITE" id="PS51918"/>
    </source>
</evidence>
<dbReference type="GO" id="GO:0051536">
    <property type="term" value="F:iron-sulfur cluster binding"/>
    <property type="evidence" value="ECO:0007669"/>
    <property type="project" value="UniProtKB-KW"/>
</dbReference>
<dbReference type="RefSeq" id="WP_174266017.1">
    <property type="nucleotide sequence ID" value="NZ_LR593886.1"/>
</dbReference>
<dbReference type="KEGG" id="gms:SOIL9_23780"/>
<keyword evidence="3" id="KW-0411">Iron-sulfur</keyword>
<dbReference type="InterPro" id="IPR006638">
    <property type="entry name" value="Elp3/MiaA/NifB-like_rSAM"/>
</dbReference>
<sequence>MIDARIGLIGRGSNLQPVSRFDSTSKVLALDVIDLDADDIATLSNPATEFIPDRTKSVISENDSPDVGFRYSLNPYRGCEHGCSYCYARPTHEYLGFDAGLGFETKIVVKHDAPKLFRAFLARDAWVPEPIALSGVTDPYQPCERRFRLTRRCLEVAAVSNQPMSIITKNALVVRDLDLLAPMATEGLVHVNVSIGTLNAALARSMEPRASTPLARLRAVRELSAAGLPVRVLVAPIIPGLNDAEIPTILEAVKEAGASAAAYTMLRLPWAVAPVFMDWMARTFPERVERVEGRVRDARGGRLNNSAFDQRMTGTGVYAELIRRVFRVFARRFGLNGGLPPYDCSKFQPPPDANGQGRLF</sequence>
<keyword evidence="1" id="KW-0479">Metal-binding</keyword>
<name>A0A6P2D4C5_9BACT</name>
<dbReference type="PANTHER" id="PTHR43432:SF3">
    <property type="entry name" value="SLR0285 PROTEIN"/>
    <property type="match status" value="1"/>
</dbReference>
<evidence type="ECO:0000256" key="1">
    <source>
        <dbReference type="ARBA" id="ARBA00022723"/>
    </source>
</evidence>
<evidence type="ECO:0000256" key="2">
    <source>
        <dbReference type="ARBA" id="ARBA00023004"/>
    </source>
</evidence>
<dbReference type="Pfam" id="PF04055">
    <property type="entry name" value="Radical_SAM"/>
    <property type="match status" value="1"/>
</dbReference>
<evidence type="ECO:0000256" key="3">
    <source>
        <dbReference type="ARBA" id="ARBA00023014"/>
    </source>
</evidence>
<accession>A0A6P2D4C5</accession>
<dbReference type="GO" id="GO:0003824">
    <property type="term" value="F:catalytic activity"/>
    <property type="evidence" value="ECO:0007669"/>
    <property type="project" value="InterPro"/>
</dbReference>
<dbReference type="InterPro" id="IPR058240">
    <property type="entry name" value="rSAM_sf"/>
</dbReference>
<dbReference type="InterPro" id="IPR040086">
    <property type="entry name" value="MJ0683-like"/>
</dbReference>
<reference evidence="5 6" key="1">
    <citation type="submission" date="2019-05" db="EMBL/GenBank/DDBJ databases">
        <authorList>
            <consortium name="Science for Life Laboratories"/>
        </authorList>
    </citation>
    <scope>NUCLEOTIDE SEQUENCE [LARGE SCALE GENOMIC DNA]</scope>
    <source>
        <strain evidence="5">Soil9</strain>
    </source>
</reference>
<dbReference type="EMBL" id="LR593886">
    <property type="protein sequence ID" value="VTR95336.1"/>
    <property type="molecule type" value="Genomic_DNA"/>
</dbReference>
<feature type="domain" description="Radical SAM core" evidence="4">
    <location>
        <begin position="65"/>
        <end position="302"/>
    </location>
</feature>
<dbReference type="InterPro" id="IPR007197">
    <property type="entry name" value="rSAM"/>
</dbReference>
<evidence type="ECO:0000313" key="5">
    <source>
        <dbReference type="EMBL" id="VTR95336.1"/>
    </source>
</evidence>
<dbReference type="Gene3D" id="3.80.30.30">
    <property type="match status" value="1"/>
</dbReference>
<dbReference type="PROSITE" id="PS51918">
    <property type="entry name" value="RADICAL_SAM"/>
    <property type="match status" value="1"/>
</dbReference>
<dbReference type="SFLD" id="SFLDS00029">
    <property type="entry name" value="Radical_SAM"/>
    <property type="match status" value="1"/>
</dbReference>
<dbReference type="SMART" id="SM00729">
    <property type="entry name" value="Elp3"/>
    <property type="match status" value="1"/>
</dbReference>
<keyword evidence="2" id="KW-0408">Iron</keyword>
<dbReference type="SFLD" id="SFLDG01084">
    <property type="entry name" value="Uncharacterised_Radical_SAM_Su"/>
    <property type="match status" value="1"/>
</dbReference>
<dbReference type="SUPFAM" id="SSF102114">
    <property type="entry name" value="Radical SAM enzymes"/>
    <property type="match status" value="1"/>
</dbReference>
<dbReference type="GO" id="GO:0046872">
    <property type="term" value="F:metal ion binding"/>
    <property type="evidence" value="ECO:0007669"/>
    <property type="project" value="UniProtKB-KW"/>
</dbReference>
<dbReference type="CDD" id="cd01335">
    <property type="entry name" value="Radical_SAM"/>
    <property type="match status" value="1"/>
</dbReference>
<dbReference type="PANTHER" id="PTHR43432">
    <property type="entry name" value="SLR0285 PROTEIN"/>
    <property type="match status" value="1"/>
</dbReference>
<gene>
    <name evidence="5" type="ORF">SOIL9_23780</name>
</gene>
<dbReference type="AlphaFoldDB" id="A0A6P2D4C5"/>
<organism evidence="5 6">
    <name type="scientific">Gemmata massiliana</name>
    <dbReference type="NCBI Taxonomy" id="1210884"/>
    <lineage>
        <taxon>Bacteria</taxon>
        <taxon>Pseudomonadati</taxon>
        <taxon>Planctomycetota</taxon>
        <taxon>Planctomycetia</taxon>
        <taxon>Gemmatales</taxon>
        <taxon>Gemmataceae</taxon>
        <taxon>Gemmata</taxon>
    </lineage>
</organism>
<protein>
    <recommendedName>
        <fullName evidence="4">Radical SAM core domain-containing protein</fullName>
    </recommendedName>
</protein>
<keyword evidence="6" id="KW-1185">Reference proteome</keyword>
<dbReference type="NCBIfam" id="NF033668">
    <property type="entry name" value="rSAM_PA0069"/>
    <property type="match status" value="1"/>
</dbReference>